<evidence type="ECO:0000256" key="17">
    <source>
        <dbReference type="ARBA" id="ARBA00030592"/>
    </source>
</evidence>
<dbReference type="Gene3D" id="3.40.1190.10">
    <property type="entry name" value="Mur-like, catalytic domain"/>
    <property type="match status" value="1"/>
</dbReference>
<dbReference type="UniPathway" id="UPA00077">
    <property type="reaction ID" value="UER00157"/>
</dbReference>
<evidence type="ECO:0000256" key="19">
    <source>
        <dbReference type="ARBA" id="ARBA00047493"/>
    </source>
</evidence>
<dbReference type="SUPFAM" id="SSF53623">
    <property type="entry name" value="MurD-like peptide ligases, catalytic domain"/>
    <property type="match status" value="1"/>
</dbReference>
<dbReference type="GO" id="GO:0046872">
    <property type="term" value="F:metal ion binding"/>
    <property type="evidence" value="ECO:0007669"/>
    <property type="project" value="UniProtKB-KW"/>
</dbReference>
<dbReference type="STRING" id="197479.BFW38_06875"/>
<evidence type="ECO:0000256" key="7">
    <source>
        <dbReference type="ARBA" id="ARBA00013023"/>
    </source>
</evidence>
<evidence type="ECO:0000256" key="4">
    <source>
        <dbReference type="ARBA" id="ARBA00005150"/>
    </source>
</evidence>
<evidence type="ECO:0000256" key="2">
    <source>
        <dbReference type="ARBA" id="ARBA00002714"/>
    </source>
</evidence>
<comment type="pathway">
    <text evidence="4">Cofactor biosynthesis; tetrahydrofolylpolyglutamate biosynthesis.</text>
</comment>
<dbReference type="FunFam" id="3.40.1190.10:FF:000004">
    <property type="entry name" value="Dihydrofolate synthase/folylpolyglutamate synthase"/>
    <property type="match status" value="1"/>
</dbReference>
<comment type="function">
    <text evidence="2">Functions in two distinct reactions of the de novo folate biosynthetic pathway. Catalyzes the addition of a glutamate residue to dihydropteroate (7,8-dihydropteroate or H2Pte) to form dihydrofolate (7,8-dihydrofolate monoglutamate or H2Pte-Glu). Also catalyzes successive additions of L-glutamate to tetrahydrofolate or 10-formyltetrahydrofolate or 5,10-methylenetetrahydrofolate, leading to folylpolyglutamate derivatives.</text>
</comment>
<comment type="cofactor">
    <cofactor evidence="1">
        <name>Mg(2+)</name>
        <dbReference type="ChEBI" id="CHEBI:18420"/>
    </cofactor>
</comment>
<comment type="catalytic activity">
    <reaction evidence="21">
        <text>(6R)-5,10-methylenetetrahydrofolyl-(gamma-L-Glu)(n) + L-glutamate + ATP = (6R)-5,10-methylenetetrahydrofolyl-(gamma-L-Glu)(n+1) + ADP + phosphate + H(+)</text>
        <dbReference type="Rhea" id="RHEA:51912"/>
        <dbReference type="Rhea" id="RHEA-COMP:13257"/>
        <dbReference type="Rhea" id="RHEA-COMP:13258"/>
        <dbReference type="ChEBI" id="CHEBI:15378"/>
        <dbReference type="ChEBI" id="CHEBI:29985"/>
        <dbReference type="ChEBI" id="CHEBI:30616"/>
        <dbReference type="ChEBI" id="CHEBI:43474"/>
        <dbReference type="ChEBI" id="CHEBI:136572"/>
        <dbReference type="ChEBI" id="CHEBI:456216"/>
        <dbReference type="EC" id="6.3.2.17"/>
    </reaction>
</comment>
<comment type="subunit">
    <text evidence="6">Monomer.</text>
</comment>
<evidence type="ECO:0000313" key="27">
    <source>
        <dbReference type="Proteomes" id="UP000094291"/>
    </source>
</evidence>
<comment type="pathway">
    <text evidence="3">Cofactor biosynthesis; tetrahydrofolate biosynthesis; 7,8-dihydrofolate from 2-amino-4-hydroxy-6-hydroxymethyl-7,8-dihydropteridine diphosphate and 4-aminobenzoate: step 2/2.</text>
</comment>
<evidence type="ECO:0000256" key="18">
    <source>
        <dbReference type="ARBA" id="ARBA00032510"/>
    </source>
</evidence>
<evidence type="ECO:0000256" key="1">
    <source>
        <dbReference type="ARBA" id="ARBA00001946"/>
    </source>
</evidence>
<dbReference type="SUPFAM" id="SSF53244">
    <property type="entry name" value="MurD-like peptide ligases, peptide-binding domain"/>
    <property type="match status" value="1"/>
</dbReference>
<dbReference type="Gene3D" id="3.90.190.20">
    <property type="entry name" value="Mur ligase, C-terminal domain"/>
    <property type="match status" value="1"/>
</dbReference>
<dbReference type="NCBIfam" id="NF008101">
    <property type="entry name" value="PRK10846.1"/>
    <property type="match status" value="1"/>
</dbReference>
<evidence type="ECO:0000256" key="6">
    <source>
        <dbReference type="ARBA" id="ARBA00011245"/>
    </source>
</evidence>
<evidence type="ECO:0000256" key="22">
    <source>
        <dbReference type="ARBA" id="ARBA00049161"/>
    </source>
</evidence>
<sequence length="432" mass="46708">MSEPGLNTPLNEWLHLLEQRHPNAIDLGLERLAQVAERLNLPKPSARLVTVAGTNGKGSTVAMISAMAQAAGIKVGCYTSPHFIRYNERVTLQGEVVSDEALVRAFSAIEAARGDISLTYFEFGTLAAFMILEAADLDLWVLEVGLGGRLDAVNLFDPDVAVLTTVAMDHEAYLGHSLEAIGREKAGIFRTGRPAVLGSRDLPASVVTHADGVGAEIYRLGNAHDYHMDDQVWHWRGLSHGGDAVTLRHLPVPHLHHDNASTAIQALLLTGLPVSPEAIASGLEQVAITGRMQRIGRWCLDVAHNPHAAHHLLNVVKRSDQQHGQRKRGLVIGMMADKDIEHTVAFLSEVALFAWAIPLPLERAIDPQSLSDIMSSYLPVRQLTNPLDAAEAFGAAAQALTDGEIDEVLVCGSFFTVAAALTWLDQHPEACL</sequence>
<keyword evidence="13 23" id="KW-0067">ATP-binding</keyword>
<comment type="catalytic activity">
    <reaction evidence="19">
        <text>(6S)-5,6,7,8-tetrahydrofolyl-(gamma-L-Glu)(n) + L-glutamate + ATP = (6S)-5,6,7,8-tetrahydrofolyl-(gamma-L-Glu)(n+1) + ADP + phosphate + H(+)</text>
        <dbReference type="Rhea" id="RHEA:10580"/>
        <dbReference type="Rhea" id="RHEA-COMP:14738"/>
        <dbReference type="Rhea" id="RHEA-COMP:14740"/>
        <dbReference type="ChEBI" id="CHEBI:15378"/>
        <dbReference type="ChEBI" id="CHEBI:29985"/>
        <dbReference type="ChEBI" id="CHEBI:30616"/>
        <dbReference type="ChEBI" id="CHEBI:43474"/>
        <dbReference type="ChEBI" id="CHEBI:141005"/>
        <dbReference type="ChEBI" id="CHEBI:456216"/>
        <dbReference type="EC" id="6.3.2.17"/>
    </reaction>
</comment>
<dbReference type="GO" id="GO:0008841">
    <property type="term" value="F:dihydrofolate synthase activity"/>
    <property type="evidence" value="ECO:0007669"/>
    <property type="project" value="UniProtKB-EC"/>
</dbReference>
<reference evidence="26 27" key="1">
    <citation type="submission" date="2016-08" db="EMBL/GenBank/DDBJ databases">
        <authorList>
            <person name="Seilhamer J.J."/>
        </authorList>
    </citation>
    <scope>NUCLEOTIDE SEQUENCE [LARGE SCALE GENOMIC DNA]</scope>
    <source>
        <strain evidence="26 27">PH27A</strain>
    </source>
</reference>
<dbReference type="PIRSF" id="PIRSF001563">
    <property type="entry name" value="Folylpolyglu_synth"/>
    <property type="match status" value="1"/>
</dbReference>
<keyword evidence="12 23" id="KW-0547">Nucleotide-binding</keyword>
<evidence type="ECO:0000256" key="21">
    <source>
        <dbReference type="ARBA" id="ARBA00049035"/>
    </source>
</evidence>
<accession>A0A1E2V8K6</accession>
<keyword evidence="15" id="KW-0289">Folate biosynthesis</keyword>
<dbReference type="GO" id="GO:0004326">
    <property type="term" value="F:tetrahydrofolylpolyglutamate synthase activity"/>
    <property type="evidence" value="ECO:0007669"/>
    <property type="project" value="UniProtKB-EC"/>
</dbReference>
<comment type="caution">
    <text evidence="26">The sequence shown here is derived from an EMBL/GenBank/DDBJ whole genome shotgun (WGS) entry which is preliminary data.</text>
</comment>
<evidence type="ECO:0000259" key="24">
    <source>
        <dbReference type="Pfam" id="PF02875"/>
    </source>
</evidence>
<keyword evidence="27" id="KW-1185">Reference proteome</keyword>
<evidence type="ECO:0000256" key="20">
    <source>
        <dbReference type="ARBA" id="ARBA00047808"/>
    </source>
</evidence>
<dbReference type="GO" id="GO:0046656">
    <property type="term" value="P:folic acid biosynthetic process"/>
    <property type="evidence" value="ECO:0007669"/>
    <property type="project" value="UniProtKB-KW"/>
</dbReference>
<dbReference type="InterPro" id="IPR001645">
    <property type="entry name" value="Folylpolyglutamate_synth"/>
</dbReference>
<dbReference type="Proteomes" id="UP000094291">
    <property type="component" value="Unassembled WGS sequence"/>
</dbReference>
<evidence type="ECO:0000256" key="16">
    <source>
        <dbReference type="ARBA" id="ARBA00030048"/>
    </source>
</evidence>
<evidence type="ECO:0000259" key="25">
    <source>
        <dbReference type="Pfam" id="PF08245"/>
    </source>
</evidence>
<dbReference type="GO" id="GO:0046654">
    <property type="term" value="P:tetrahydrofolate biosynthetic process"/>
    <property type="evidence" value="ECO:0007669"/>
    <property type="project" value="UniProtKB-UniPathway"/>
</dbReference>
<keyword evidence="11" id="KW-0479">Metal-binding</keyword>
<evidence type="ECO:0000256" key="12">
    <source>
        <dbReference type="ARBA" id="ARBA00022741"/>
    </source>
</evidence>
<evidence type="ECO:0000256" key="14">
    <source>
        <dbReference type="ARBA" id="ARBA00022842"/>
    </source>
</evidence>
<dbReference type="EMBL" id="MDTQ01000001">
    <property type="protein sequence ID" value="ODC03311.1"/>
    <property type="molecule type" value="Genomic_DNA"/>
</dbReference>
<keyword evidence="10 23" id="KW-0436">Ligase</keyword>
<dbReference type="Pfam" id="PF08245">
    <property type="entry name" value="Mur_ligase_M"/>
    <property type="match status" value="1"/>
</dbReference>
<evidence type="ECO:0000313" key="26">
    <source>
        <dbReference type="EMBL" id="ODC03311.1"/>
    </source>
</evidence>
<organism evidence="26 27">
    <name type="scientific">Terasakiispira papahanaumokuakeensis</name>
    <dbReference type="NCBI Taxonomy" id="197479"/>
    <lineage>
        <taxon>Bacteria</taxon>
        <taxon>Pseudomonadati</taxon>
        <taxon>Pseudomonadota</taxon>
        <taxon>Gammaproteobacteria</taxon>
        <taxon>Oceanospirillales</taxon>
        <taxon>Terasakiispira</taxon>
    </lineage>
</organism>
<evidence type="ECO:0000256" key="5">
    <source>
        <dbReference type="ARBA" id="ARBA00008276"/>
    </source>
</evidence>
<evidence type="ECO:0000256" key="3">
    <source>
        <dbReference type="ARBA" id="ARBA00004799"/>
    </source>
</evidence>
<dbReference type="InterPro" id="IPR013221">
    <property type="entry name" value="Mur_ligase_cen"/>
</dbReference>
<evidence type="ECO:0000256" key="9">
    <source>
        <dbReference type="ARBA" id="ARBA00019357"/>
    </source>
</evidence>
<dbReference type="RefSeq" id="WP_068997727.1">
    <property type="nucleotide sequence ID" value="NZ_MDTQ01000001.1"/>
</dbReference>
<evidence type="ECO:0000256" key="8">
    <source>
        <dbReference type="ARBA" id="ARBA00013025"/>
    </source>
</evidence>
<dbReference type="EC" id="6.3.2.17" evidence="8"/>
<feature type="domain" description="Mur ligase central" evidence="25">
    <location>
        <begin position="51"/>
        <end position="193"/>
    </location>
</feature>
<comment type="catalytic activity">
    <reaction evidence="20">
        <text>10-formyltetrahydrofolyl-(gamma-L-Glu)(n) + L-glutamate + ATP = 10-formyltetrahydrofolyl-(gamma-L-Glu)(n+1) + ADP + phosphate + H(+)</text>
        <dbReference type="Rhea" id="RHEA:51904"/>
        <dbReference type="Rhea" id="RHEA-COMP:13088"/>
        <dbReference type="Rhea" id="RHEA-COMP:14300"/>
        <dbReference type="ChEBI" id="CHEBI:15378"/>
        <dbReference type="ChEBI" id="CHEBI:29985"/>
        <dbReference type="ChEBI" id="CHEBI:30616"/>
        <dbReference type="ChEBI" id="CHEBI:43474"/>
        <dbReference type="ChEBI" id="CHEBI:134413"/>
        <dbReference type="ChEBI" id="CHEBI:456216"/>
        <dbReference type="EC" id="6.3.2.17"/>
    </reaction>
</comment>
<evidence type="ECO:0000256" key="23">
    <source>
        <dbReference type="PIRNR" id="PIRNR001563"/>
    </source>
</evidence>
<dbReference type="AlphaFoldDB" id="A0A1E2V8K6"/>
<dbReference type="PANTHER" id="PTHR11136:SF0">
    <property type="entry name" value="DIHYDROFOLATE SYNTHETASE-RELATED"/>
    <property type="match status" value="1"/>
</dbReference>
<comment type="similarity">
    <text evidence="5 23">Belongs to the folylpolyglutamate synthase family.</text>
</comment>
<dbReference type="InterPro" id="IPR036615">
    <property type="entry name" value="Mur_ligase_C_dom_sf"/>
</dbReference>
<dbReference type="NCBIfam" id="TIGR01499">
    <property type="entry name" value="folC"/>
    <property type="match status" value="1"/>
</dbReference>
<dbReference type="PANTHER" id="PTHR11136">
    <property type="entry name" value="FOLYLPOLYGLUTAMATE SYNTHASE-RELATED"/>
    <property type="match status" value="1"/>
</dbReference>
<dbReference type="GO" id="GO:0005524">
    <property type="term" value="F:ATP binding"/>
    <property type="evidence" value="ECO:0007669"/>
    <property type="project" value="UniProtKB-KW"/>
</dbReference>
<dbReference type="Pfam" id="PF02875">
    <property type="entry name" value="Mur_ligase_C"/>
    <property type="match status" value="1"/>
</dbReference>
<dbReference type="InterPro" id="IPR036565">
    <property type="entry name" value="Mur-like_cat_sf"/>
</dbReference>
<dbReference type="GO" id="GO:0005737">
    <property type="term" value="C:cytoplasm"/>
    <property type="evidence" value="ECO:0007669"/>
    <property type="project" value="TreeGrafter"/>
</dbReference>
<keyword evidence="14" id="KW-0460">Magnesium</keyword>
<dbReference type="InterPro" id="IPR004101">
    <property type="entry name" value="Mur_ligase_C"/>
</dbReference>
<protein>
    <recommendedName>
        <fullName evidence="9">Dihydrofolate synthase/folylpolyglutamate synthase</fullName>
        <ecNumber evidence="7">6.3.2.12</ecNumber>
        <ecNumber evidence="8">6.3.2.17</ecNumber>
    </recommendedName>
    <alternativeName>
        <fullName evidence="18">Folylpoly-gamma-glutamate synthetase-dihydrofolate synthetase</fullName>
    </alternativeName>
    <alternativeName>
        <fullName evidence="16">Folylpolyglutamate synthetase</fullName>
    </alternativeName>
    <alternativeName>
        <fullName evidence="17">Tetrahydrofolylpolyglutamate synthase</fullName>
    </alternativeName>
</protein>
<evidence type="ECO:0000256" key="13">
    <source>
        <dbReference type="ARBA" id="ARBA00022840"/>
    </source>
</evidence>
<feature type="domain" description="Mur ligase C-terminal" evidence="24">
    <location>
        <begin position="290"/>
        <end position="414"/>
    </location>
</feature>
<dbReference type="EC" id="6.3.2.12" evidence="7"/>
<proteinExistence type="inferred from homology"/>
<evidence type="ECO:0000256" key="10">
    <source>
        <dbReference type="ARBA" id="ARBA00022598"/>
    </source>
</evidence>
<comment type="catalytic activity">
    <reaction evidence="22">
        <text>7,8-dihydropteroate + L-glutamate + ATP = 7,8-dihydrofolate + ADP + phosphate + H(+)</text>
        <dbReference type="Rhea" id="RHEA:23584"/>
        <dbReference type="ChEBI" id="CHEBI:15378"/>
        <dbReference type="ChEBI" id="CHEBI:17839"/>
        <dbReference type="ChEBI" id="CHEBI:29985"/>
        <dbReference type="ChEBI" id="CHEBI:30616"/>
        <dbReference type="ChEBI" id="CHEBI:43474"/>
        <dbReference type="ChEBI" id="CHEBI:57451"/>
        <dbReference type="ChEBI" id="CHEBI:456216"/>
        <dbReference type="EC" id="6.3.2.12"/>
    </reaction>
</comment>
<dbReference type="OrthoDB" id="9809356at2"/>
<evidence type="ECO:0000256" key="15">
    <source>
        <dbReference type="ARBA" id="ARBA00022909"/>
    </source>
</evidence>
<evidence type="ECO:0000256" key="11">
    <source>
        <dbReference type="ARBA" id="ARBA00022723"/>
    </source>
</evidence>
<gene>
    <name evidence="26" type="ORF">BFW38_06875</name>
</gene>
<name>A0A1E2V8K6_9GAMM</name>